<feature type="compositionally biased region" description="Polar residues" evidence="1">
    <location>
        <begin position="1089"/>
        <end position="1107"/>
    </location>
</feature>
<feature type="region of interest" description="Disordered" evidence="1">
    <location>
        <begin position="875"/>
        <end position="1117"/>
    </location>
</feature>
<dbReference type="Gene3D" id="2.30.30.140">
    <property type="match status" value="2"/>
</dbReference>
<organism evidence="4 5">
    <name type="scientific">Porites evermanni</name>
    <dbReference type="NCBI Taxonomy" id="104178"/>
    <lineage>
        <taxon>Eukaryota</taxon>
        <taxon>Metazoa</taxon>
        <taxon>Cnidaria</taxon>
        <taxon>Anthozoa</taxon>
        <taxon>Hexacorallia</taxon>
        <taxon>Scleractinia</taxon>
        <taxon>Fungiina</taxon>
        <taxon>Poritidae</taxon>
        <taxon>Porites</taxon>
    </lineage>
</organism>
<evidence type="ECO:0000256" key="1">
    <source>
        <dbReference type="SAM" id="MobiDB-lite"/>
    </source>
</evidence>
<comment type="caution">
    <text evidence="4">The sequence shown here is derived from an EMBL/GenBank/DDBJ whole genome shotgun (WGS) entry which is preliminary data.</text>
</comment>
<feature type="compositionally biased region" description="Acidic residues" evidence="1">
    <location>
        <begin position="1043"/>
        <end position="1056"/>
    </location>
</feature>
<dbReference type="PROSITE" id="PS50882">
    <property type="entry name" value="YTH"/>
    <property type="match status" value="1"/>
</dbReference>
<dbReference type="PANTHER" id="PTHR22948">
    <property type="entry name" value="TUDOR DOMAIN CONTAINING PROTEIN"/>
    <property type="match status" value="1"/>
</dbReference>
<feature type="compositionally biased region" description="Acidic residues" evidence="1">
    <location>
        <begin position="1075"/>
        <end position="1088"/>
    </location>
</feature>
<feature type="domain" description="Tudor" evidence="2">
    <location>
        <begin position="1184"/>
        <end position="1242"/>
    </location>
</feature>
<dbReference type="EMBL" id="CALNXI010000015">
    <property type="protein sequence ID" value="CAH3014831.1"/>
    <property type="molecule type" value="Genomic_DNA"/>
</dbReference>
<reference evidence="4 5" key="1">
    <citation type="submission" date="2022-05" db="EMBL/GenBank/DDBJ databases">
        <authorList>
            <consortium name="Genoscope - CEA"/>
            <person name="William W."/>
        </authorList>
    </citation>
    <scope>NUCLEOTIDE SEQUENCE [LARGE SCALE GENOMIC DNA]</scope>
</reference>
<dbReference type="Pfam" id="PF04146">
    <property type="entry name" value="YTH"/>
    <property type="match status" value="1"/>
</dbReference>
<name>A0ABN8LD28_9CNID</name>
<proteinExistence type="predicted"/>
<dbReference type="InterPro" id="IPR002999">
    <property type="entry name" value="Tudor"/>
</dbReference>
<feature type="region of interest" description="Disordered" evidence="1">
    <location>
        <begin position="393"/>
        <end position="412"/>
    </location>
</feature>
<accession>A0ABN8LD28</accession>
<dbReference type="PROSITE" id="PS50304">
    <property type="entry name" value="TUDOR"/>
    <property type="match status" value="2"/>
</dbReference>
<dbReference type="InterPro" id="IPR035437">
    <property type="entry name" value="SNase_OB-fold_sf"/>
</dbReference>
<dbReference type="SUPFAM" id="SSF63748">
    <property type="entry name" value="Tudor/PWWP/MBT"/>
    <property type="match status" value="2"/>
</dbReference>
<protein>
    <recommendedName>
        <fullName evidence="6">Tudor domain-containing protein</fullName>
    </recommendedName>
</protein>
<feature type="compositionally biased region" description="Basic and acidic residues" evidence="1">
    <location>
        <begin position="991"/>
        <end position="1003"/>
    </location>
</feature>
<feature type="compositionally biased region" description="Low complexity" evidence="1">
    <location>
        <begin position="877"/>
        <end position="893"/>
    </location>
</feature>
<keyword evidence="5" id="KW-1185">Reference proteome</keyword>
<feature type="compositionally biased region" description="Polar residues" evidence="1">
    <location>
        <begin position="1005"/>
        <end position="1028"/>
    </location>
</feature>
<dbReference type="SMART" id="SM00333">
    <property type="entry name" value="TUDOR"/>
    <property type="match status" value="2"/>
</dbReference>
<sequence length="1289" mass="142608">MATAGLSPICYNHPEKKADFKCFDCKRDSVINLCPQCNIQVHSLDVFRAHRVEQIEVKDRERRLSQDVDDIEKLIAVESDILQNVLARLKYCEEEEKETISHLIQLQTATKKRIAEIKECETRIEKAFGYLTKVSTLLTQCSAPVEDTKVTVAFKDPCAPEHEATAPSTAAPQQSLVHPAQEPAGETQNVLPIEPLLKLPDEIIGKDVFPVSVVGSLARNGSFWMIKVGESDLHIAQQIHSGLRTYYHMHGYRDTVDVSVGAICAVLNRNNKEFCRVRIESIASSGMVKVRFLDLGFVENFQPSSLCKLPPEFLDIPFQALECCLLPTLDSQLPYKAKWCFKDLTFNKFLMAALEDQVTDSKGHTVNHVTLASCGEAPVCINTKVTQLVEEQKLASEDRPIQPKAEEAENDPAVVEEISNKTPSQTDVPSSLIPDACKNVDNREKTEDQLFEEGDKISVGDAEVPALSDPVSDNAVNQNAIDDPPSLRAEAAAFVPASSSSDNNTPSKAPLDISSERCNIPGILHLPLMANKILTAKPVEENSDTVTLSEVNVPEGCVDFAMYNHIISQCSLSFLPKEALPKARFFMVRCNMKRVIEAMKCGLWCSLPESGKKLNRAFNEQANKGGNPVYLLFSGLKSTNFCGMAKMESAIDPNINCPTSIKPYHLSNSLIGCCVVRWFFAQDLFFGDVLTPECGFHKRFLANCGDGTEIPNKLGQLVVRSYESCNYFRSILKPALQSYQLYLTEQVGIPGTVKPLISAQLQERDEGLQLPQEEDWDQEIEDSKAAKSLENEPLDEIPSEKKEVVKGVAVSETAVSDYSTEGLNSLGAESFNNEDCTAVSSVKYDNEVSSVKQDDVAPQESVSSVCSSIEKTIADISETQSSSEPAASASAETEFGRSAPDTVTDNESDWESCSPLKTSGRRALSETTECEYVECDSAVDEPNNTPPDTHGTQTHEENLQCGEAFDVPKTESESVVYDSDVFPHQDLANEPTDKQTTFEERISGKGTSQEDLGQLNGFKNTVELQTPQGDPGDLAVSNSLEVVTDENNPECEEEPSDSQPSLLISDDESKVTDTVTDENEVQESDSECGDQQGTRASSQANGVTSQPAKPDPAFHGSSEDLLCEYEDLPVEIGKEQYIYALESLSSNGTFWARVHKPGEDDQRFIDAMARMGAHIEANNKPLESIFMYKHCAVRGLDNYWYRALVEETSSKGKVGIRLLDLGDYWEVDQKELRVLDDEFYVAPPAQAFECSVCYENPNNKKEKNRISRLVKRNRRLRVIVVSPYYGIYD</sequence>
<evidence type="ECO:0000259" key="3">
    <source>
        <dbReference type="PROSITE" id="PS50882"/>
    </source>
</evidence>
<dbReference type="Proteomes" id="UP001159427">
    <property type="component" value="Unassembled WGS sequence"/>
</dbReference>
<evidence type="ECO:0000313" key="5">
    <source>
        <dbReference type="Proteomes" id="UP001159427"/>
    </source>
</evidence>
<dbReference type="CDD" id="cd21134">
    <property type="entry name" value="YTH"/>
    <property type="match status" value="1"/>
</dbReference>
<feature type="domain" description="YTH" evidence="3">
    <location>
        <begin position="583"/>
        <end position="722"/>
    </location>
</feature>
<feature type="domain" description="Tudor" evidence="2">
    <location>
        <begin position="257"/>
        <end position="316"/>
    </location>
</feature>
<evidence type="ECO:0008006" key="6">
    <source>
        <dbReference type="Google" id="ProtNLM"/>
    </source>
</evidence>
<dbReference type="InterPro" id="IPR007275">
    <property type="entry name" value="YTH_domain"/>
</dbReference>
<gene>
    <name evidence="4" type="ORF">PEVE_00007497</name>
</gene>
<feature type="compositionally biased region" description="Polar residues" evidence="1">
    <location>
        <begin position="942"/>
        <end position="952"/>
    </location>
</feature>
<evidence type="ECO:0000259" key="2">
    <source>
        <dbReference type="PROSITE" id="PS50304"/>
    </source>
</evidence>
<dbReference type="Gene3D" id="3.10.590.10">
    <property type="entry name" value="ph1033 like domains"/>
    <property type="match status" value="1"/>
</dbReference>
<feature type="compositionally biased region" description="Basic and acidic residues" evidence="1">
    <location>
        <begin position="393"/>
        <end position="407"/>
    </location>
</feature>
<feature type="compositionally biased region" description="Acidic residues" evidence="1">
    <location>
        <begin position="928"/>
        <end position="939"/>
    </location>
</feature>
<dbReference type="Pfam" id="PF00567">
    <property type="entry name" value="TUDOR"/>
    <property type="match status" value="2"/>
</dbReference>
<dbReference type="Gene3D" id="2.40.50.90">
    <property type="match status" value="2"/>
</dbReference>
<dbReference type="PANTHER" id="PTHR22948:SF29">
    <property type="entry name" value="FI02030P-RELATED"/>
    <property type="match status" value="1"/>
</dbReference>
<evidence type="ECO:0000313" key="4">
    <source>
        <dbReference type="EMBL" id="CAH3014831.1"/>
    </source>
</evidence>
<dbReference type="InterPro" id="IPR050621">
    <property type="entry name" value="Tudor_domain_containing"/>
</dbReference>